<organism evidence="1 2">
    <name type="scientific">Pelagibacter phage HTVC019P</name>
    <dbReference type="NCBI Taxonomy" id="1283079"/>
    <lineage>
        <taxon>Viruses</taxon>
        <taxon>Duplodnaviria</taxon>
        <taxon>Heunggongvirae</taxon>
        <taxon>Uroviricota</taxon>
        <taxon>Caudoviricetes</taxon>
        <taxon>Autographivirales</taxon>
        <taxon>Pelagivirus</taxon>
        <taxon>Pelagivirus HTVC019P</taxon>
    </lineage>
</organism>
<name>M1IPP5_9CAUD</name>
<evidence type="ECO:0000313" key="2">
    <source>
        <dbReference type="Proteomes" id="UP000011295"/>
    </source>
</evidence>
<sequence>MSFKQFNIYNRVHAPDYANTGAKSYGTNSFTTTEVVVGTSSRNSHEFLKHETKKIVNDDGTMTFEFWLDDALIKECVYDIKQKKVISNTTLNSTRITTKAVA</sequence>
<dbReference type="GeneID" id="14697533"/>
<keyword evidence="2" id="KW-1185">Reference proteome</keyword>
<dbReference type="KEGG" id="vg:14697533"/>
<reference evidence="1 2" key="1">
    <citation type="journal article" date="2013" name="Nature">
        <title>Abundant SAR11 viruses in the ocean.</title>
        <authorList>
            <person name="Zhao Y."/>
            <person name="Temperton B."/>
            <person name="Thrash J.C."/>
            <person name="Schwalbach M.S."/>
            <person name="Vergin K.L."/>
            <person name="Landry Z.C."/>
            <person name="Ellisman M."/>
            <person name="Deerinck T."/>
            <person name="Sullivan M.B."/>
            <person name="Giovannoni S.J."/>
        </authorList>
    </citation>
    <scope>NUCLEOTIDE SEQUENCE [LARGE SCALE GENOMIC DNA]</scope>
</reference>
<dbReference type="EMBL" id="KC465901">
    <property type="protein sequence ID" value="AGE60580.1"/>
    <property type="molecule type" value="Genomic_DNA"/>
</dbReference>
<dbReference type="RefSeq" id="YP_007517810.1">
    <property type="nucleotide sequence ID" value="NC_020483.1"/>
</dbReference>
<accession>M1IPP5</accession>
<proteinExistence type="predicted"/>
<protein>
    <submittedName>
        <fullName evidence="1">Uncharacterized protein</fullName>
    </submittedName>
</protein>
<evidence type="ECO:0000313" key="1">
    <source>
        <dbReference type="EMBL" id="AGE60580.1"/>
    </source>
</evidence>
<dbReference type="Proteomes" id="UP000011295">
    <property type="component" value="Segment"/>
</dbReference>